<keyword evidence="2" id="KW-0732">Signal</keyword>
<dbReference type="OrthoDB" id="687730at2759"/>
<name>A0A4D5RI53_IXOSC</name>
<dbReference type="CDD" id="cd00198">
    <property type="entry name" value="vWFA"/>
    <property type="match status" value="1"/>
</dbReference>
<feature type="signal peptide" evidence="2">
    <location>
        <begin position="1"/>
        <end position="21"/>
    </location>
</feature>
<dbReference type="Pfam" id="PF00092">
    <property type="entry name" value="VWA"/>
    <property type="match status" value="1"/>
</dbReference>
<dbReference type="InterPro" id="IPR002035">
    <property type="entry name" value="VWF_A"/>
</dbReference>
<dbReference type="VEuPathDB" id="VectorBase:ISCI007370"/>
<dbReference type="PANTHER" id="PTHR10579:SF177">
    <property type="entry name" value="CALCIUM-ACTIVATED CHLORIDE CHANNEL REGULATOR 4-LIKE PROTEIN"/>
    <property type="match status" value="1"/>
</dbReference>
<dbReference type="GO" id="GO:0032991">
    <property type="term" value="C:protein-containing complex"/>
    <property type="evidence" value="ECO:0007669"/>
    <property type="project" value="UniProtKB-ARBA"/>
</dbReference>
<dbReference type="Gene3D" id="3.40.50.410">
    <property type="entry name" value="von Willebrand factor, type A domain"/>
    <property type="match status" value="1"/>
</dbReference>
<dbReference type="Pfam" id="PF08434">
    <property type="entry name" value="CLCA"/>
    <property type="match status" value="1"/>
</dbReference>
<evidence type="ECO:0000259" key="3">
    <source>
        <dbReference type="PROSITE" id="PS50234"/>
    </source>
</evidence>
<dbReference type="InterPro" id="IPR036465">
    <property type="entry name" value="vWFA_dom_sf"/>
</dbReference>
<dbReference type="NCBIfam" id="NF041940">
    <property type="entry name" value="choice_anch_X"/>
    <property type="match status" value="1"/>
</dbReference>
<keyword evidence="1" id="KW-0472">Membrane</keyword>
<organism evidence="4">
    <name type="scientific">Ixodes scapularis</name>
    <name type="common">Black-legged tick</name>
    <name type="synonym">Deer tick</name>
    <dbReference type="NCBI Taxonomy" id="6945"/>
    <lineage>
        <taxon>Eukaryota</taxon>
        <taxon>Metazoa</taxon>
        <taxon>Ecdysozoa</taxon>
        <taxon>Arthropoda</taxon>
        <taxon>Chelicerata</taxon>
        <taxon>Arachnida</taxon>
        <taxon>Acari</taxon>
        <taxon>Parasitiformes</taxon>
        <taxon>Ixodida</taxon>
        <taxon>Ixodoidea</taxon>
        <taxon>Ixodidae</taxon>
        <taxon>Ixodinae</taxon>
        <taxon>Ixodes</taxon>
    </lineage>
</organism>
<dbReference type="EMBL" id="GHJT01002593">
    <property type="protein sequence ID" value="MOY36564.1"/>
    <property type="molecule type" value="Transcribed_RNA"/>
</dbReference>
<dbReference type="InterPro" id="IPR051266">
    <property type="entry name" value="CLCR"/>
</dbReference>
<dbReference type="SMART" id="SM00327">
    <property type="entry name" value="VWA"/>
    <property type="match status" value="1"/>
</dbReference>
<sequence>MKAATLSLPLVAALCFPLIGGVRIDTTDGGYRDVVVAIHPSVTPDENIIVNIKALFREASLFLHRATRGRVFFKDVTIAVPSTWPRREEAEDTASNLFDGADLRVAEPNPEYGDTPYTLQPRGCGEVGEYIHITPAFLSGLNGTTSKTYGSPAFQLVHEWAHYRYGVFDEYGAAGDYRYPSLYCEFGMVRANACSVRMRFTASTKNGEPCRVYRGCKVSTKCNAKFYQNTRDPVESSIMFMPYIAGVSQFCDDSKRKHNIFAPSKQNHICQRRSTWDVISNNADFQNLGDPVAETQVQVKFQEVQQRNDSLGKVVMALDISGSMNDYERLVRLKSAATHFVRDVLPNDFLLGIVVFSSTATVTQRLTAVNDTSRTDVAKAIDRLVADGYTCIGCALKQSVQVLKEGGRTAEGDTIILMTDGEENRDPRIAAVLPELLTEKVVVNTLALGTSAEKDLENLALMTGGKAFSLSDSQANIEAAMESAFVESTTTQLDEADRPITILDESIKLNKSKTIPIMIDPELGKDTKVVIVSDSQTNLEVHVLDPMGNTCKACSFHISNSGSKWRTVKIPSPAMPGTWNLTLTTKADTDVVNVRVTSMAVAADDHPIRLRTFLKKLDVNQALDACIFSEVSKGPHAVLRAKVLAKVLTPQKNVGQLIVELFDDGVGADVTANDGIYSGYFTQFKGNGRYSVVAEVVGDGSAIIVRGRRGSGGLPVVASPPEVSTNVAATEKTASASPEFGAEGLPFEQFVYVDEDIEVAEPLEVVGEKAPSFRRFSDGGSFQVDGAIDVSKIPPASIQDLRVADVITENGTLCVVLSWTCPGEHLDYGQASQVEIRVSTNMASFLKRFEDGVPISENDVMEGQLSPLPARTKQNVTIKIPEDVVSEAKIENRTDFYFSARVLNKDGLDSGASNIALATFEHPSPEQQQKPLASKNWGLLIGVPVAIILLVIVILTVVFGRRRTSTQQIQPEAKLHRIHYAS</sequence>
<evidence type="ECO:0000313" key="4">
    <source>
        <dbReference type="EMBL" id="MOY36564.1"/>
    </source>
</evidence>
<dbReference type="PANTHER" id="PTHR10579">
    <property type="entry name" value="CALCIUM-ACTIVATED CHLORIDE CHANNEL REGULATOR"/>
    <property type="match status" value="1"/>
</dbReference>
<keyword evidence="1" id="KW-1133">Transmembrane helix</keyword>
<protein>
    <submittedName>
        <fullName evidence="4">Putative epithelial chloride channel protein</fullName>
    </submittedName>
</protein>
<feature type="chain" id="PRO_5020036026" evidence="2">
    <location>
        <begin position="22"/>
        <end position="982"/>
    </location>
</feature>
<dbReference type="SUPFAM" id="SSF53300">
    <property type="entry name" value="vWA-like"/>
    <property type="match status" value="1"/>
</dbReference>
<feature type="transmembrane region" description="Helical" evidence="1">
    <location>
        <begin position="937"/>
        <end position="959"/>
    </location>
</feature>
<dbReference type="AlphaFoldDB" id="A0A4D5RI53"/>
<dbReference type="VEuPathDB" id="VectorBase:ISCP_007236"/>
<dbReference type="VEuPathDB" id="VectorBase:ISCW007370"/>
<keyword evidence="1" id="KW-0812">Transmembrane</keyword>
<dbReference type="InterPro" id="IPR013642">
    <property type="entry name" value="CLCA_N"/>
</dbReference>
<accession>A0A4D5RI53</accession>
<dbReference type="PROSITE" id="PS50234">
    <property type="entry name" value="VWFA"/>
    <property type="match status" value="1"/>
</dbReference>
<reference evidence="4" key="1">
    <citation type="submission" date="2019-04" db="EMBL/GenBank/DDBJ databases">
        <title>An insight into the mialome of Ixodes scapularis.</title>
        <authorList>
            <person name="Ribeiro J.M."/>
            <person name="Mather T.N."/>
            <person name="Karim S."/>
        </authorList>
    </citation>
    <scope>NUCLEOTIDE SEQUENCE</scope>
</reference>
<evidence type="ECO:0000256" key="1">
    <source>
        <dbReference type="SAM" id="Phobius"/>
    </source>
</evidence>
<proteinExistence type="predicted"/>
<evidence type="ECO:0000256" key="2">
    <source>
        <dbReference type="SAM" id="SignalP"/>
    </source>
</evidence>
<feature type="domain" description="VWFA" evidence="3">
    <location>
        <begin position="313"/>
        <end position="484"/>
    </location>
</feature>